<name>A0ABQ9ZHA9_9CRUS</name>
<sequence length="239" mass="27334">MGNLSQLKNLLYSDFDSIRAGNDTTNLMARLTFQSTRTNSDGTSHFMQNWIDCFGVEFRGYACNTVSSVANDSLKIGQIYIITGATVFYIRCGNLTRIEHIKKMQINDYTTIIRVADELSLRLQFPHIQFSYVDQHFIVDDCQLRHTIDIIGIFSFMSFETSVMQVYTKKAHFDVDVNAILPRVLAAFPFMKRDISSLSMKGIRQTSQGYFCYSDTILLIDHPCPESLALKIWSERQSA</sequence>
<gene>
    <name evidence="1" type="ORF">OUZ56_021390</name>
</gene>
<dbReference type="Proteomes" id="UP001234178">
    <property type="component" value="Unassembled WGS sequence"/>
</dbReference>
<accession>A0ABQ9ZHA9</accession>
<comment type="caution">
    <text evidence="1">The sequence shown here is derived from an EMBL/GenBank/DDBJ whole genome shotgun (WGS) entry which is preliminary data.</text>
</comment>
<reference evidence="1 2" key="1">
    <citation type="journal article" date="2023" name="Nucleic Acids Res.">
        <title>The hologenome of Daphnia magna reveals possible DNA methylation and microbiome-mediated evolution of the host genome.</title>
        <authorList>
            <person name="Chaturvedi A."/>
            <person name="Li X."/>
            <person name="Dhandapani V."/>
            <person name="Marshall H."/>
            <person name="Kissane S."/>
            <person name="Cuenca-Cambronero M."/>
            <person name="Asole G."/>
            <person name="Calvet F."/>
            <person name="Ruiz-Romero M."/>
            <person name="Marangio P."/>
            <person name="Guigo R."/>
            <person name="Rago D."/>
            <person name="Mirbahai L."/>
            <person name="Eastwood N."/>
            <person name="Colbourne J.K."/>
            <person name="Zhou J."/>
            <person name="Mallon E."/>
            <person name="Orsini L."/>
        </authorList>
    </citation>
    <scope>NUCLEOTIDE SEQUENCE [LARGE SCALE GENOMIC DNA]</scope>
    <source>
        <strain evidence="1">LRV0_1</strain>
    </source>
</reference>
<evidence type="ECO:0000313" key="2">
    <source>
        <dbReference type="Proteomes" id="UP001234178"/>
    </source>
</evidence>
<proteinExistence type="predicted"/>
<dbReference type="EMBL" id="JAOYFB010000003">
    <property type="protein sequence ID" value="KAK4012289.1"/>
    <property type="molecule type" value="Genomic_DNA"/>
</dbReference>
<keyword evidence="2" id="KW-1185">Reference proteome</keyword>
<protein>
    <submittedName>
        <fullName evidence="1">Uncharacterized protein</fullName>
    </submittedName>
</protein>
<organism evidence="1 2">
    <name type="scientific">Daphnia magna</name>
    <dbReference type="NCBI Taxonomy" id="35525"/>
    <lineage>
        <taxon>Eukaryota</taxon>
        <taxon>Metazoa</taxon>
        <taxon>Ecdysozoa</taxon>
        <taxon>Arthropoda</taxon>
        <taxon>Crustacea</taxon>
        <taxon>Branchiopoda</taxon>
        <taxon>Diplostraca</taxon>
        <taxon>Cladocera</taxon>
        <taxon>Anomopoda</taxon>
        <taxon>Daphniidae</taxon>
        <taxon>Daphnia</taxon>
    </lineage>
</organism>
<evidence type="ECO:0000313" key="1">
    <source>
        <dbReference type="EMBL" id="KAK4012289.1"/>
    </source>
</evidence>